<dbReference type="InterPro" id="IPR011990">
    <property type="entry name" value="TPR-like_helical_dom_sf"/>
</dbReference>
<proteinExistence type="inferred from homology"/>
<sequence>MSAVSAYFAGDYVACCSVAATESSTGVVRSVWFRACVQCGRHSEARSLAKGNGALDAALLLYLDAFPLRHDKQANWTDITSRAEKVGSLEGDRDEVAVILSIIHSWADQLEDAYRLASQSSSLEAQLLTVAYLAMINRFDLAERRLEKLKNAHVDNLAFQLVEAEVALRRDALYIYQELVQMYGRTPKLLNGQAAACLLADRLSDAEALILENPHDSMALSHLINLSIARGSGVHLVNDQLARLAAADKKAPFLKLLEEYAVDFERTAAKLAMRPYLYLPSCSAPAVLSNSAGGPDDTDHLHARQLEESLGLPIIRHRWKKPMCSAEIAKTLGTNALQTVMVGDRLATDVWMANEAGMLSIHTKMLSSKDDNPNAVKLRQLENWILERLGRSYTRPDLQSRFIKTKI</sequence>
<dbReference type="SUPFAM" id="SSF56784">
    <property type="entry name" value="HAD-like"/>
    <property type="match status" value="1"/>
</dbReference>
<dbReference type="Pfam" id="PF04733">
    <property type="entry name" value="Coatomer_E"/>
    <property type="match status" value="1"/>
</dbReference>
<dbReference type="STRING" id="1246581.A0A2H9TK48"/>
<evidence type="ECO:0000256" key="5">
    <source>
        <dbReference type="ARBA" id="ARBA00022490"/>
    </source>
</evidence>
<evidence type="ECO:0000256" key="1">
    <source>
        <dbReference type="ARBA" id="ARBA00004255"/>
    </source>
</evidence>
<dbReference type="Gene3D" id="1.25.40.10">
    <property type="entry name" value="Tetratricopeptide repeat domain"/>
    <property type="match status" value="1"/>
</dbReference>
<dbReference type="OrthoDB" id="198652at2759"/>
<evidence type="ECO:0000313" key="11">
    <source>
        <dbReference type="EMBL" id="PJF18132.1"/>
    </source>
</evidence>
<name>A0A2H9TK48_9FUNG</name>
<protein>
    <submittedName>
        <fullName evidence="11">HAD phosphatase, family IIIA</fullName>
    </submittedName>
</protein>
<evidence type="ECO:0000256" key="4">
    <source>
        <dbReference type="ARBA" id="ARBA00022448"/>
    </source>
</evidence>
<dbReference type="GO" id="GO:0006890">
    <property type="term" value="P:retrograde vesicle-mediated transport, Golgi to endoplasmic reticulum"/>
    <property type="evidence" value="ECO:0007669"/>
    <property type="project" value="InterPro"/>
</dbReference>
<keyword evidence="5" id="KW-0963">Cytoplasm</keyword>
<keyword evidence="6" id="KW-0931">ER-Golgi transport</keyword>
<dbReference type="Gene3D" id="3.40.50.1000">
    <property type="entry name" value="HAD superfamily/HAD-like"/>
    <property type="match status" value="1"/>
</dbReference>
<evidence type="ECO:0000256" key="10">
    <source>
        <dbReference type="ARBA" id="ARBA00023329"/>
    </source>
</evidence>
<dbReference type="EMBL" id="MTSL01000141">
    <property type="protein sequence ID" value="PJF18132.1"/>
    <property type="molecule type" value="Genomic_DNA"/>
</dbReference>
<evidence type="ECO:0000256" key="8">
    <source>
        <dbReference type="ARBA" id="ARBA00023034"/>
    </source>
</evidence>
<keyword evidence="12" id="KW-1185">Reference proteome</keyword>
<dbReference type="PANTHER" id="PTHR10805:SF0">
    <property type="entry name" value="COATOMER SUBUNIT EPSILON"/>
    <property type="match status" value="1"/>
</dbReference>
<gene>
    <name evidence="11" type="ORF">PSACC_02054</name>
</gene>
<reference evidence="11 12" key="1">
    <citation type="submission" date="2016-10" db="EMBL/GenBank/DDBJ databases">
        <title>The genome of Paramicrosporidium saccamoebae is the missing link in understanding Cryptomycota and Microsporidia evolution.</title>
        <authorList>
            <person name="Quandt C.A."/>
            <person name="Beaudet D."/>
            <person name="Corsaro D."/>
            <person name="Michel R."/>
            <person name="Corradi N."/>
            <person name="James T."/>
        </authorList>
    </citation>
    <scope>NUCLEOTIDE SEQUENCE [LARGE SCALE GENOMIC DNA]</scope>
    <source>
        <strain evidence="11 12">KSL3</strain>
    </source>
</reference>
<keyword evidence="9" id="KW-0472">Membrane</keyword>
<dbReference type="GO" id="GO:0005198">
    <property type="term" value="F:structural molecule activity"/>
    <property type="evidence" value="ECO:0007669"/>
    <property type="project" value="InterPro"/>
</dbReference>
<dbReference type="GO" id="GO:0015031">
    <property type="term" value="P:protein transport"/>
    <property type="evidence" value="ECO:0007669"/>
    <property type="project" value="UniProtKB-KW"/>
</dbReference>
<dbReference type="GO" id="GO:0000139">
    <property type="term" value="C:Golgi membrane"/>
    <property type="evidence" value="ECO:0007669"/>
    <property type="project" value="UniProtKB-SubCell"/>
</dbReference>
<dbReference type="Proteomes" id="UP000240830">
    <property type="component" value="Unassembled WGS sequence"/>
</dbReference>
<dbReference type="InterPro" id="IPR036412">
    <property type="entry name" value="HAD-like_sf"/>
</dbReference>
<organism evidence="11 12">
    <name type="scientific">Paramicrosporidium saccamoebae</name>
    <dbReference type="NCBI Taxonomy" id="1246581"/>
    <lineage>
        <taxon>Eukaryota</taxon>
        <taxon>Fungi</taxon>
        <taxon>Fungi incertae sedis</taxon>
        <taxon>Cryptomycota</taxon>
        <taxon>Cryptomycota incertae sedis</taxon>
        <taxon>Paramicrosporidium</taxon>
    </lineage>
</organism>
<evidence type="ECO:0000256" key="3">
    <source>
        <dbReference type="ARBA" id="ARBA00008827"/>
    </source>
</evidence>
<keyword evidence="8" id="KW-0333">Golgi apparatus</keyword>
<comment type="subcellular location">
    <subcellularLocation>
        <location evidence="2">Cytoplasmic vesicle</location>
        <location evidence="2">COPI-coated vesicle membrane</location>
        <topology evidence="2">Peripheral membrane protein</topology>
        <orientation evidence="2">Cytoplasmic side</orientation>
    </subcellularLocation>
    <subcellularLocation>
        <location evidence="1">Golgi apparatus membrane</location>
        <topology evidence="1">Peripheral membrane protein</topology>
        <orientation evidence="1">Cytoplasmic side</orientation>
    </subcellularLocation>
</comment>
<dbReference type="AlphaFoldDB" id="A0A2H9TK48"/>
<comment type="caution">
    <text evidence="11">The sequence shown here is derived from an EMBL/GenBank/DDBJ whole genome shotgun (WGS) entry which is preliminary data.</text>
</comment>
<accession>A0A2H9TK48</accession>
<dbReference type="PANTHER" id="PTHR10805">
    <property type="entry name" value="COATOMER SUBUNIT EPSILON"/>
    <property type="match status" value="1"/>
</dbReference>
<dbReference type="InterPro" id="IPR023214">
    <property type="entry name" value="HAD_sf"/>
</dbReference>
<evidence type="ECO:0000256" key="9">
    <source>
        <dbReference type="ARBA" id="ARBA00023136"/>
    </source>
</evidence>
<comment type="similarity">
    <text evidence="3">Belongs to the COPE family.</text>
</comment>
<keyword evidence="4" id="KW-0813">Transport</keyword>
<evidence type="ECO:0000256" key="2">
    <source>
        <dbReference type="ARBA" id="ARBA00004347"/>
    </source>
</evidence>
<evidence type="ECO:0000313" key="12">
    <source>
        <dbReference type="Proteomes" id="UP000240830"/>
    </source>
</evidence>
<dbReference type="GO" id="GO:0006888">
    <property type="term" value="P:endoplasmic reticulum to Golgi vesicle-mediated transport"/>
    <property type="evidence" value="ECO:0007669"/>
    <property type="project" value="TreeGrafter"/>
</dbReference>
<dbReference type="Pfam" id="PF09419">
    <property type="entry name" value="PGP_phosphatase"/>
    <property type="match status" value="1"/>
</dbReference>
<dbReference type="GO" id="GO:0006891">
    <property type="term" value="P:intra-Golgi vesicle-mediated transport"/>
    <property type="evidence" value="ECO:0007669"/>
    <property type="project" value="TreeGrafter"/>
</dbReference>
<dbReference type="InterPro" id="IPR006822">
    <property type="entry name" value="Coatomer_esu"/>
</dbReference>
<dbReference type="GO" id="GO:0030126">
    <property type="term" value="C:COPI vesicle coat"/>
    <property type="evidence" value="ECO:0007669"/>
    <property type="project" value="TreeGrafter"/>
</dbReference>
<evidence type="ECO:0000256" key="7">
    <source>
        <dbReference type="ARBA" id="ARBA00022927"/>
    </source>
</evidence>
<dbReference type="InterPro" id="IPR027706">
    <property type="entry name" value="PGP_Pase"/>
</dbReference>
<dbReference type="GO" id="GO:0008962">
    <property type="term" value="F:phosphatidylglycerophosphatase activity"/>
    <property type="evidence" value="ECO:0007669"/>
    <property type="project" value="InterPro"/>
</dbReference>
<evidence type="ECO:0000256" key="6">
    <source>
        <dbReference type="ARBA" id="ARBA00022892"/>
    </source>
</evidence>
<keyword evidence="10" id="KW-0968">Cytoplasmic vesicle</keyword>
<keyword evidence="7" id="KW-0653">Protein transport</keyword>